<dbReference type="Proteomes" id="UP001056535">
    <property type="component" value="Chromosome"/>
</dbReference>
<evidence type="ECO:0000313" key="3">
    <source>
        <dbReference type="Proteomes" id="UP001056535"/>
    </source>
</evidence>
<accession>A0ABY4YHT0</accession>
<organism evidence="2 3">
    <name type="scientific">Ornithinimicrobium cryptoxanthini</name>
    <dbReference type="NCBI Taxonomy" id="2934161"/>
    <lineage>
        <taxon>Bacteria</taxon>
        <taxon>Bacillati</taxon>
        <taxon>Actinomycetota</taxon>
        <taxon>Actinomycetes</taxon>
        <taxon>Micrococcales</taxon>
        <taxon>Ornithinimicrobiaceae</taxon>
        <taxon>Ornithinimicrobium</taxon>
    </lineage>
</organism>
<protein>
    <submittedName>
        <fullName evidence="2">Uncharacterized protein</fullName>
    </submittedName>
</protein>
<evidence type="ECO:0000313" key="2">
    <source>
        <dbReference type="EMBL" id="USQ76086.1"/>
    </source>
</evidence>
<sequence length="109" mass="11723">MTRIAWVMPTAADLPEYADENGHAYLAEDTLHLWVWSDADWVDLGSVEGPAGSDAEVTDGNVADAIDPATALAPVIDRRTPEDGERRVVPQGRVDLPARQRGDIGKATS</sequence>
<feature type="compositionally biased region" description="Basic and acidic residues" evidence="1">
    <location>
        <begin position="96"/>
        <end position="109"/>
    </location>
</feature>
<name>A0ABY4YHT0_9MICO</name>
<dbReference type="RefSeq" id="WP_252620778.1">
    <property type="nucleotide sequence ID" value="NZ_CP099490.1"/>
</dbReference>
<dbReference type="EMBL" id="CP099490">
    <property type="protein sequence ID" value="USQ76086.1"/>
    <property type="molecule type" value="Genomic_DNA"/>
</dbReference>
<keyword evidence="3" id="KW-1185">Reference proteome</keyword>
<feature type="region of interest" description="Disordered" evidence="1">
    <location>
        <begin position="72"/>
        <end position="109"/>
    </location>
</feature>
<reference evidence="2" key="1">
    <citation type="submission" date="2022-06" db="EMBL/GenBank/DDBJ databases">
        <title>Ornithinimicrobium JY.X270.</title>
        <authorList>
            <person name="Huang Y."/>
        </authorList>
    </citation>
    <scope>NUCLEOTIDE SEQUENCE</scope>
    <source>
        <strain evidence="2">JY.X270</strain>
    </source>
</reference>
<feature type="compositionally biased region" description="Basic and acidic residues" evidence="1">
    <location>
        <begin position="76"/>
        <end position="88"/>
    </location>
</feature>
<evidence type="ECO:0000256" key="1">
    <source>
        <dbReference type="SAM" id="MobiDB-lite"/>
    </source>
</evidence>
<proteinExistence type="predicted"/>
<gene>
    <name evidence="2" type="ORF">NF557_16065</name>
</gene>